<comment type="catalytic activity">
    <reaction evidence="13 14">
        <text>a 1,2-diacyl-sn-glycero-3-phosphoethanolamine + S-adenosyl-L-methionine = a 1,2-diacyl-sn-glycero-3-phospho-N-methylethanolamine + S-adenosyl-L-homocysteine + H(+)</text>
        <dbReference type="Rhea" id="RHEA:11164"/>
        <dbReference type="ChEBI" id="CHEBI:15378"/>
        <dbReference type="ChEBI" id="CHEBI:57856"/>
        <dbReference type="ChEBI" id="CHEBI:59789"/>
        <dbReference type="ChEBI" id="CHEBI:64573"/>
        <dbReference type="ChEBI" id="CHEBI:64612"/>
        <dbReference type="EC" id="2.1.1.17"/>
    </reaction>
</comment>
<keyword evidence="17" id="KW-1185">Reference proteome</keyword>
<dbReference type="GO" id="GO:0032259">
    <property type="term" value="P:methylation"/>
    <property type="evidence" value="ECO:0007669"/>
    <property type="project" value="UniProtKB-KW"/>
</dbReference>
<dbReference type="UniPathway" id="UPA00753"/>
<dbReference type="GO" id="GO:0004608">
    <property type="term" value="F:phosphatidylethanolamine N-methyltransferase activity"/>
    <property type="evidence" value="ECO:0007669"/>
    <property type="project" value="UniProtKB-UniRule"/>
</dbReference>
<evidence type="ECO:0000256" key="7">
    <source>
        <dbReference type="ARBA" id="ARBA00022824"/>
    </source>
</evidence>
<comment type="similarity">
    <text evidence="13 14">Belongs to the class VI-like SAM-binding methyltransferase superfamily. CHO2 family.</text>
</comment>
<evidence type="ECO:0000256" key="4">
    <source>
        <dbReference type="ARBA" id="ARBA00022679"/>
    </source>
</evidence>
<dbReference type="AlphaFoldDB" id="A0A3N4KMN9"/>
<evidence type="ECO:0000313" key="16">
    <source>
        <dbReference type="EMBL" id="RPB10582.1"/>
    </source>
</evidence>
<organism evidence="16 17">
    <name type="scientific">Morchella conica CCBAS932</name>
    <dbReference type="NCBI Taxonomy" id="1392247"/>
    <lineage>
        <taxon>Eukaryota</taxon>
        <taxon>Fungi</taxon>
        <taxon>Dikarya</taxon>
        <taxon>Ascomycota</taxon>
        <taxon>Pezizomycotina</taxon>
        <taxon>Pezizomycetes</taxon>
        <taxon>Pezizales</taxon>
        <taxon>Morchellaceae</taxon>
        <taxon>Morchella</taxon>
    </lineage>
</organism>
<dbReference type="Proteomes" id="UP000277580">
    <property type="component" value="Unassembled WGS sequence"/>
</dbReference>
<dbReference type="EMBL" id="ML119142">
    <property type="protein sequence ID" value="RPB10582.1"/>
    <property type="molecule type" value="Genomic_DNA"/>
</dbReference>
<dbReference type="GO" id="GO:0006656">
    <property type="term" value="P:phosphatidylcholine biosynthetic process"/>
    <property type="evidence" value="ECO:0007669"/>
    <property type="project" value="UniProtKB-UniRule"/>
</dbReference>
<keyword evidence="4 13" id="KW-0808">Transferase</keyword>
<evidence type="ECO:0000256" key="8">
    <source>
        <dbReference type="ARBA" id="ARBA00022989"/>
    </source>
</evidence>
<dbReference type="EC" id="2.1.1.17" evidence="13 14"/>
<dbReference type="InterPro" id="IPR016219">
    <property type="entry name" value="Phosphatid-EA_MeTrfase_fun"/>
</dbReference>
<dbReference type="HAMAP" id="MF_03217">
    <property type="entry name" value="PEMT"/>
    <property type="match status" value="1"/>
</dbReference>
<keyword evidence="9 13" id="KW-0443">Lipid metabolism</keyword>
<evidence type="ECO:0000256" key="9">
    <source>
        <dbReference type="ARBA" id="ARBA00023098"/>
    </source>
</evidence>
<evidence type="ECO:0000313" key="17">
    <source>
        <dbReference type="Proteomes" id="UP000277580"/>
    </source>
</evidence>
<name>A0A3N4KMN9_9PEZI</name>
<keyword evidence="12 13" id="KW-1208">Phospholipid metabolism</keyword>
<evidence type="ECO:0000256" key="14">
    <source>
        <dbReference type="RuleBase" id="RU361122"/>
    </source>
</evidence>
<dbReference type="Pfam" id="PF04191">
    <property type="entry name" value="PEMT"/>
    <property type="match status" value="2"/>
</dbReference>
<keyword evidence="7 13" id="KW-0256">Endoplasmic reticulum</keyword>
<feature type="transmembrane region" description="Helical" evidence="13 14">
    <location>
        <begin position="389"/>
        <end position="410"/>
    </location>
</feature>
<keyword evidence="2 13" id="KW-0444">Lipid biosynthesis</keyword>
<dbReference type="FunCoup" id="A0A3N4KMN9">
    <property type="interactions" value="66"/>
</dbReference>
<dbReference type="PANTHER" id="PTHR32138">
    <property type="entry name" value="PHOSPHATIDYLETHANOLAMINE N-METHYLTRANSFERASE"/>
    <property type="match status" value="1"/>
</dbReference>
<dbReference type="PIRSF" id="PIRSF000383">
    <property type="entry name" value="PEAMT"/>
    <property type="match status" value="1"/>
</dbReference>
<evidence type="ECO:0000256" key="2">
    <source>
        <dbReference type="ARBA" id="ARBA00022516"/>
    </source>
</evidence>
<evidence type="ECO:0000256" key="10">
    <source>
        <dbReference type="ARBA" id="ARBA00023136"/>
    </source>
</evidence>
<protein>
    <recommendedName>
        <fullName evidence="13 14">Phosphatidylethanolamine N-methyltransferase</fullName>
        <shortName evidence="13">PE methyltransferase</shortName>
        <shortName evidence="13 14">PEAMT</shortName>
        <shortName evidence="13">PEMT</shortName>
        <ecNumber evidence="13 14">2.1.1.17</ecNumber>
    </recommendedName>
</protein>
<feature type="transmembrane region" description="Helical" evidence="13 14">
    <location>
        <begin position="290"/>
        <end position="312"/>
    </location>
</feature>
<dbReference type="PROSITE" id="PS51598">
    <property type="entry name" value="SAM_CHO2"/>
    <property type="match status" value="1"/>
</dbReference>
<feature type="transmembrane region" description="Helical" evidence="13 14">
    <location>
        <begin position="565"/>
        <end position="592"/>
    </location>
</feature>
<feature type="transmembrane region" description="Helical" evidence="13 14">
    <location>
        <begin position="201"/>
        <end position="221"/>
    </location>
</feature>
<keyword evidence="10 13" id="KW-0472">Membrane</keyword>
<feature type="transmembrane region" description="Helical" evidence="13 14">
    <location>
        <begin position="227"/>
        <end position="246"/>
    </location>
</feature>
<evidence type="ECO:0000256" key="11">
    <source>
        <dbReference type="ARBA" id="ARBA00023209"/>
    </source>
</evidence>
<keyword evidence="5 13" id="KW-0949">S-adenosyl-L-methionine</keyword>
<reference evidence="16 17" key="1">
    <citation type="journal article" date="2018" name="Nat. Ecol. Evol.">
        <title>Pezizomycetes genomes reveal the molecular basis of ectomycorrhizal truffle lifestyle.</title>
        <authorList>
            <person name="Murat C."/>
            <person name="Payen T."/>
            <person name="Noel B."/>
            <person name="Kuo A."/>
            <person name="Morin E."/>
            <person name="Chen J."/>
            <person name="Kohler A."/>
            <person name="Krizsan K."/>
            <person name="Balestrini R."/>
            <person name="Da Silva C."/>
            <person name="Montanini B."/>
            <person name="Hainaut M."/>
            <person name="Levati E."/>
            <person name="Barry K.W."/>
            <person name="Belfiori B."/>
            <person name="Cichocki N."/>
            <person name="Clum A."/>
            <person name="Dockter R.B."/>
            <person name="Fauchery L."/>
            <person name="Guy J."/>
            <person name="Iotti M."/>
            <person name="Le Tacon F."/>
            <person name="Lindquist E.A."/>
            <person name="Lipzen A."/>
            <person name="Malagnac F."/>
            <person name="Mello A."/>
            <person name="Molinier V."/>
            <person name="Miyauchi S."/>
            <person name="Poulain J."/>
            <person name="Riccioni C."/>
            <person name="Rubini A."/>
            <person name="Sitrit Y."/>
            <person name="Splivallo R."/>
            <person name="Traeger S."/>
            <person name="Wang M."/>
            <person name="Zifcakova L."/>
            <person name="Wipf D."/>
            <person name="Zambonelli A."/>
            <person name="Paolocci F."/>
            <person name="Nowrousian M."/>
            <person name="Ottonello S."/>
            <person name="Baldrian P."/>
            <person name="Spatafora J.W."/>
            <person name="Henrissat B."/>
            <person name="Nagy L.G."/>
            <person name="Aury J.M."/>
            <person name="Wincker P."/>
            <person name="Grigoriev I.V."/>
            <person name="Bonfante P."/>
            <person name="Martin F.M."/>
        </authorList>
    </citation>
    <scope>NUCLEOTIDE SEQUENCE [LARGE SCALE GENOMIC DNA]</scope>
    <source>
        <strain evidence="16 17">CCBAS932</strain>
    </source>
</reference>
<keyword evidence="3 13" id="KW-0489">Methyltransferase</keyword>
<feature type="region of interest" description="Disordered" evidence="15">
    <location>
        <begin position="333"/>
        <end position="368"/>
    </location>
</feature>
<evidence type="ECO:0000256" key="12">
    <source>
        <dbReference type="ARBA" id="ARBA00023264"/>
    </source>
</evidence>
<comment type="pathway">
    <text evidence="13 14">Phospholipid metabolism; phosphatidylcholine biosynthesis.</text>
</comment>
<dbReference type="GO" id="GO:0005789">
    <property type="term" value="C:endoplasmic reticulum membrane"/>
    <property type="evidence" value="ECO:0007669"/>
    <property type="project" value="UniProtKB-SubCell"/>
</dbReference>
<feature type="transmembrane region" description="Helical" evidence="13 14">
    <location>
        <begin position="258"/>
        <end position="278"/>
    </location>
</feature>
<comment type="caution">
    <text evidence="13 14">Lacks conserved residue(s) required for the propagation of feature annotation.</text>
</comment>
<evidence type="ECO:0000256" key="1">
    <source>
        <dbReference type="ARBA" id="ARBA00004127"/>
    </source>
</evidence>
<keyword evidence="11 13" id="KW-0594">Phospholipid biosynthesis</keyword>
<proteinExistence type="inferred from homology"/>
<gene>
    <name evidence="16" type="ORF">P167DRAFT_576182</name>
</gene>
<sequence length="956" mass="107821">MAVESEESNGSKLINTKLRNRPIDKSTHEVPAANMVSRETLSAVEEDPSKPRKTFGRTPDGKIFVVPQTHDMVSTLLSPTQPKNLSDIAILGVLALHIALLYFLPSSIRTPILCATFLFWRTAYNFGIGVLLHNQSNRKWLVYWARKSGIFDASRQPVICKLVKQEIEAKIPDEVKSGDYVFEDAPIEYNTWLVFRRVVDLILMCDFVSYVLFAISCASLPEGEGWVLTMGRWVGGIVLFMFNLWVKLDAHRVVKDYAWYWGDFFFLIDQNLTFDGVFEMAPHPMYSVGYAGYYGISLMAASYTVLFTSLLAHAAQFAFLTIVENPHIDKTYNPPAPRRRSAPPPMVRPTSSVGKNRSSSSSSTATSSVIMEDTVQTAKDHKLLGKFDLFHNTHLFTILLVGYLVVLTLLTPNTSIVQAAFVIHALVWRLWHTIGIGAILHAQSNNKAWFRHFLKFGETREEAWSQWKSLYHVSLVMCHASFMAAGWKMYHWPAGEEKLVLFRHTVGIMLIALQLWTSTSIYESLGEFGWFYGDFFYELPSPGLTYSGIYRYLNNPERLIGCAGIWGIVLIASSSALFMLGLLSHVCALLFIQFIERPHMQKLYGSKIRREAGVVRTIKNAIPPPVANHIKSFQGSVDKVLSETTDFVEEFLESARPKLAQGVMGVVKDTQFLFSQYPARLSITLLADDLANYDSKKYSLSILNALPQKDSDAHKSLSVSYGEPVRVGWTAPVNHSRKDWIGLYRITDNRSRLITKVASMGRWIAICKDEYDLSEDAESGIVSSDTPGTCVDDGEPIFKGEVEFSCDKTFWSNGTYEFRYHHDGKHNVMAISLPFEIVIDKVEINEDEDIAFVDSEEMQDNIEKHLLPVVIRCFERKEELAPSNVNEEFGGLGEEKYAKRIVYAVKEMFGVDFAPEVVQADGNVRKLAWRICNAKKVLAPFSMNTAGISTPSTPRL</sequence>
<evidence type="ECO:0000256" key="13">
    <source>
        <dbReference type="HAMAP-Rule" id="MF_03217"/>
    </source>
</evidence>
<dbReference type="InParanoid" id="A0A3N4KMN9"/>
<evidence type="ECO:0000256" key="15">
    <source>
        <dbReference type="SAM" id="MobiDB-lite"/>
    </source>
</evidence>
<keyword evidence="8 13" id="KW-1133">Transmembrane helix</keyword>
<keyword evidence="6 13" id="KW-0812">Transmembrane</keyword>
<evidence type="ECO:0000256" key="6">
    <source>
        <dbReference type="ARBA" id="ARBA00022692"/>
    </source>
</evidence>
<dbReference type="STRING" id="1392247.A0A3N4KMN9"/>
<evidence type="ECO:0000256" key="5">
    <source>
        <dbReference type="ARBA" id="ARBA00022691"/>
    </source>
</evidence>
<comment type="function">
    <text evidence="13 14">Catalyzes the first step of the methylation pathway of phosphatidylcholine biosynthesis, the SAM-dependent methylation of phosphatidylethanolamine (PE) to phosphatidylmonomethylethanolamine (PMME).</text>
</comment>
<comment type="subcellular location">
    <subcellularLocation>
        <location evidence="1">Endomembrane system</location>
        <topology evidence="1">Multi-pass membrane protein</topology>
    </subcellularLocation>
    <subcellularLocation>
        <location evidence="13 14">Endoplasmic reticulum membrane</location>
        <topology evidence="13 14">Multi-pass membrane protein</topology>
    </subcellularLocation>
</comment>
<dbReference type="OrthoDB" id="4583at2759"/>
<dbReference type="InterPro" id="IPR007318">
    <property type="entry name" value="Phopholipid_MeTrfase"/>
</dbReference>
<evidence type="ECO:0000256" key="3">
    <source>
        <dbReference type="ARBA" id="ARBA00022603"/>
    </source>
</evidence>
<dbReference type="PANTHER" id="PTHR32138:SF0">
    <property type="entry name" value="PHOSPHATIDYLETHANOLAMINE N-METHYLTRANSFERASE"/>
    <property type="match status" value="1"/>
</dbReference>
<feature type="compositionally biased region" description="Low complexity" evidence="15">
    <location>
        <begin position="348"/>
        <end position="368"/>
    </location>
</feature>
<accession>A0A3N4KMN9</accession>
<feature type="transmembrane region" description="Helical" evidence="13 14">
    <location>
        <begin position="416"/>
        <end position="442"/>
    </location>
</feature>
<feature type="transmembrane region" description="Helical" evidence="13 14">
    <location>
        <begin position="85"/>
        <end position="104"/>
    </location>
</feature>
<feature type="region of interest" description="Disordered" evidence="15">
    <location>
        <begin position="1"/>
        <end position="58"/>
    </location>
</feature>